<proteinExistence type="predicted"/>
<accession>A0A4U0UNK7</accession>
<dbReference type="AlphaFoldDB" id="A0A4U0UNK7"/>
<reference evidence="1 2" key="1">
    <citation type="submission" date="2017-03" db="EMBL/GenBank/DDBJ databases">
        <title>Genomes of endolithic fungi from Antarctica.</title>
        <authorList>
            <person name="Coleine C."/>
            <person name="Masonjones S."/>
            <person name="Stajich J.E."/>
        </authorList>
    </citation>
    <scope>NUCLEOTIDE SEQUENCE [LARGE SCALE GENOMIC DNA]</scope>
    <source>
        <strain evidence="1 2">CCFEE 5311</strain>
    </source>
</reference>
<sequence length="168" mass="17103">MRITQITYMLPPPHASTLDTQRYPHKANTPNAARPSTPATAVALAAPAVDAVSGFADVAEAADVPADVAIPLLVWDPLAAEDAPEVDAAAAAVVPDPDAELPDALAALDAEALALEALALALEMAAATLVALPVALAVERALEGDAVAAPRLTCEVLYATVLVESRTK</sequence>
<name>A0A4U0UNK7_9PEZI</name>
<evidence type="ECO:0000313" key="1">
    <source>
        <dbReference type="EMBL" id="TKA37354.1"/>
    </source>
</evidence>
<dbReference type="Proteomes" id="UP000310066">
    <property type="component" value="Unassembled WGS sequence"/>
</dbReference>
<protein>
    <submittedName>
        <fullName evidence="1">Uncharacterized protein</fullName>
    </submittedName>
</protein>
<dbReference type="EMBL" id="NAJP01000052">
    <property type="protein sequence ID" value="TKA37354.1"/>
    <property type="molecule type" value="Genomic_DNA"/>
</dbReference>
<gene>
    <name evidence="1" type="ORF">B0A54_10939</name>
</gene>
<evidence type="ECO:0000313" key="2">
    <source>
        <dbReference type="Proteomes" id="UP000310066"/>
    </source>
</evidence>
<comment type="caution">
    <text evidence="1">The sequence shown here is derived from an EMBL/GenBank/DDBJ whole genome shotgun (WGS) entry which is preliminary data.</text>
</comment>
<organism evidence="1 2">
    <name type="scientific">Friedmanniomyces endolithicus</name>
    <dbReference type="NCBI Taxonomy" id="329885"/>
    <lineage>
        <taxon>Eukaryota</taxon>
        <taxon>Fungi</taxon>
        <taxon>Dikarya</taxon>
        <taxon>Ascomycota</taxon>
        <taxon>Pezizomycotina</taxon>
        <taxon>Dothideomycetes</taxon>
        <taxon>Dothideomycetidae</taxon>
        <taxon>Mycosphaerellales</taxon>
        <taxon>Teratosphaeriaceae</taxon>
        <taxon>Friedmanniomyces</taxon>
    </lineage>
</organism>